<dbReference type="AlphaFoldDB" id="A0A1L7NEV4"/>
<proteinExistence type="predicted"/>
<evidence type="ECO:0000313" key="2">
    <source>
        <dbReference type="Proteomes" id="UP000218731"/>
    </source>
</evidence>
<protein>
    <submittedName>
        <fullName evidence="1">Hydrogenase expression/formation protein HypD</fullName>
    </submittedName>
</protein>
<gene>
    <name evidence="1" type="ORF">KF715C_ch34100</name>
</gene>
<reference evidence="1 2" key="1">
    <citation type="submission" date="2015-11" db="EMBL/GenBank/DDBJ databases">
        <title>Complete genome sequencing of a biphenyl-degrading bacterium, Pseudomonas putida KF715 (=NBRC110667).</title>
        <authorList>
            <person name="Suenaga H."/>
            <person name="Fujihara N."/>
            <person name="Watanabe T."/>
            <person name="Hirose J."/>
            <person name="Kimura N."/>
            <person name="Yamazoe A."/>
            <person name="Hosoyama A."/>
            <person name="Shimodaira J."/>
            <person name="Furukawa K."/>
        </authorList>
    </citation>
    <scope>NUCLEOTIDE SEQUENCE [LARGE SCALE GENOMIC DNA]</scope>
    <source>
        <strain evidence="1 2">KF715</strain>
    </source>
</reference>
<dbReference type="EMBL" id="AP015029">
    <property type="protein sequence ID" value="BAW23983.1"/>
    <property type="molecule type" value="Genomic_DNA"/>
</dbReference>
<evidence type="ECO:0000313" key="1">
    <source>
        <dbReference type="EMBL" id="BAW23983.1"/>
    </source>
</evidence>
<organism evidence="1 2">
    <name type="scientific">Pseudomonas putida</name>
    <name type="common">Arthrobacter siderocapsulatus</name>
    <dbReference type="NCBI Taxonomy" id="303"/>
    <lineage>
        <taxon>Bacteria</taxon>
        <taxon>Pseudomonadati</taxon>
        <taxon>Pseudomonadota</taxon>
        <taxon>Gammaproteobacteria</taxon>
        <taxon>Pseudomonadales</taxon>
        <taxon>Pseudomonadaceae</taxon>
        <taxon>Pseudomonas</taxon>
    </lineage>
</organism>
<dbReference type="Proteomes" id="UP000218731">
    <property type="component" value="Chromosome 1"/>
</dbReference>
<name>A0A1L7NEV4_PSEPU</name>
<sequence length="45" mass="5190">MRPRGGLWHCEWCGYNALGVSMEAAYWNLDELVRIRGQRLPLEAA</sequence>
<accession>A0A1L7NEV4</accession>